<sequence length="614" mass="67468">MAVDFFYNRTYVSNSIRFGNLTEYYGGYNSTVSTNYALVNRASAWLRNPGQYPVFAEYAKPAEQLEGVDDTGVLLRAFIPSTAATHRETLRNYSGSAVVLDSRVSCHTPSFSNASSILEQINTAQFPGLWGNITGAVTTKRYTDRSLVPIDPANFTCYLAGSYSLCQLAPILYDTTRTTPYRFGKTNNLLFPAGGNLAGGLLSQFSNLTSKSFDPSTSAVIEATHSCRGEANCEDAYQQLNGRLIPTWGVSYLVSTTSIAPKVRSSTFSEERDEWMDFYLEEEKFPTHQKIVSFSLCFAAWDVARFNVEMHANAPRSEPSIEWTPAAIDAASKSIFDSSRWGGPSGYLSVENFDKLDPATPSFDSILNQLGQNLNTTTVADRGIMTLKNRTSWIPEDPDGRSPIDRPPFVQQGISYDGVDAYGQTDSGMKGNRSIFMTLRGVNVTLPTRGSDVFGTVKDPYILADASIGNMFLVNMQKTKSIAKSLSSAITVLSGMTYYDQFPQFTTRTDADQVFFLSVLYPQAVAGYVAVVIVALIHLLGVALIVVLFVKRTRLTLLGNCWSSISQLVAPETEHLLNSSAFTTDAEVKKELRGMGKDAEVKIRRQDGGDKDHG</sequence>
<gene>
    <name evidence="2" type="ORF">H2200_010003</name>
</gene>
<dbReference type="Proteomes" id="UP001172673">
    <property type="component" value="Unassembled WGS sequence"/>
</dbReference>
<accession>A0AA39CEI6</accession>
<feature type="transmembrane region" description="Helical" evidence="1">
    <location>
        <begin position="525"/>
        <end position="550"/>
    </location>
</feature>
<organism evidence="2 3">
    <name type="scientific">Cladophialophora chaetospira</name>
    <dbReference type="NCBI Taxonomy" id="386627"/>
    <lineage>
        <taxon>Eukaryota</taxon>
        <taxon>Fungi</taxon>
        <taxon>Dikarya</taxon>
        <taxon>Ascomycota</taxon>
        <taxon>Pezizomycotina</taxon>
        <taxon>Eurotiomycetes</taxon>
        <taxon>Chaetothyriomycetidae</taxon>
        <taxon>Chaetothyriales</taxon>
        <taxon>Herpotrichiellaceae</taxon>
        <taxon>Cladophialophora</taxon>
    </lineage>
</organism>
<evidence type="ECO:0000313" key="2">
    <source>
        <dbReference type="EMBL" id="KAJ9605346.1"/>
    </source>
</evidence>
<keyword evidence="3" id="KW-1185">Reference proteome</keyword>
<dbReference type="AlphaFoldDB" id="A0AA39CEI6"/>
<protein>
    <submittedName>
        <fullName evidence="2">Uncharacterized protein</fullName>
    </submittedName>
</protein>
<proteinExistence type="predicted"/>
<keyword evidence="1" id="KW-0812">Transmembrane</keyword>
<keyword evidence="1" id="KW-0472">Membrane</keyword>
<comment type="caution">
    <text evidence="2">The sequence shown here is derived from an EMBL/GenBank/DDBJ whole genome shotgun (WGS) entry which is preliminary data.</text>
</comment>
<evidence type="ECO:0000256" key="1">
    <source>
        <dbReference type="SAM" id="Phobius"/>
    </source>
</evidence>
<reference evidence="2" key="1">
    <citation type="submission" date="2022-10" db="EMBL/GenBank/DDBJ databases">
        <title>Culturing micro-colonial fungi from biological soil crusts in the Mojave desert and describing Neophaeococcomyces mojavensis, and introducing the new genera and species Taxawa tesnikishii.</title>
        <authorList>
            <person name="Kurbessoian T."/>
            <person name="Stajich J.E."/>
        </authorList>
    </citation>
    <scope>NUCLEOTIDE SEQUENCE</scope>
    <source>
        <strain evidence="2">TK_41</strain>
    </source>
</reference>
<name>A0AA39CEI6_9EURO</name>
<evidence type="ECO:0000313" key="3">
    <source>
        <dbReference type="Proteomes" id="UP001172673"/>
    </source>
</evidence>
<keyword evidence="1" id="KW-1133">Transmembrane helix</keyword>
<dbReference type="EMBL" id="JAPDRK010000016">
    <property type="protein sequence ID" value="KAJ9605346.1"/>
    <property type="molecule type" value="Genomic_DNA"/>
</dbReference>